<feature type="domain" description="SWIM-type" evidence="3">
    <location>
        <begin position="59"/>
        <end position="91"/>
    </location>
</feature>
<dbReference type="GO" id="GO:0008270">
    <property type="term" value="F:zinc ion binding"/>
    <property type="evidence" value="ECO:0007669"/>
    <property type="project" value="UniProtKB-KW"/>
</dbReference>
<sequence length="250" mass="28389">MAQRADRYIEAFKLVAQRTPFTTYCYDQLQQSQALALGHTVQRSSNILAVVTQNNYKSHTVNLHTKTCTCGQFQANFIPCSHACAFLENLQTMQGPHFSIPRPYQYIPKSFRVDIWHQTYHQNILPILISDIPASTQITAPTQQQNKRGHPKVKRFISGTRGTRAPVSMSSLNTRQGKHTCRRCGTCGHNRRTCKAQDQLELFAAPNSLDGDSDQESARDTSEEDMEEDNLEEDNIEEGNIQENNVEEEN</sequence>
<evidence type="ECO:0000256" key="1">
    <source>
        <dbReference type="PROSITE-ProRule" id="PRU00325"/>
    </source>
</evidence>
<protein>
    <recommendedName>
        <fullName evidence="3">SWIM-type domain-containing protein</fullName>
    </recommendedName>
</protein>
<dbReference type="AlphaFoldDB" id="A0A3N4LL83"/>
<dbReference type="InParanoid" id="A0A3N4LL83"/>
<dbReference type="PANTHER" id="PTHR31973:SF187">
    <property type="entry name" value="MUTATOR TRANSPOSASE MUDRA PROTEIN"/>
    <property type="match status" value="1"/>
</dbReference>
<dbReference type="EMBL" id="ML121615">
    <property type="protein sequence ID" value="RPB18685.1"/>
    <property type="molecule type" value="Genomic_DNA"/>
</dbReference>
<dbReference type="PROSITE" id="PS50966">
    <property type="entry name" value="ZF_SWIM"/>
    <property type="match status" value="1"/>
</dbReference>
<evidence type="ECO:0000256" key="2">
    <source>
        <dbReference type="SAM" id="MobiDB-lite"/>
    </source>
</evidence>
<dbReference type="OrthoDB" id="1299713at2759"/>
<organism evidence="4 5">
    <name type="scientific">Terfezia boudieri ATCC MYA-4762</name>
    <dbReference type="NCBI Taxonomy" id="1051890"/>
    <lineage>
        <taxon>Eukaryota</taxon>
        <taxon>Fungi</taxon>
        <taxon>Dikarya</taxon>
        <taxon>Ascomycota</taxon>
        <taxon>Pezizomycotina</taxon>
        <taxon>Pezizomycetes</taxon>
        <taxon>Pezizales</taxon>
        <taxon>Pezizaceae</taxon>
        <taxon>Terfezia</taxon>
    </lineage>
</organism>
<feature type="region of interest" description="Disordered" evidence="2">
    <location>
        <begin position="205"/>
        <end position="250"/>
    </location>
</feature>
<proteinExistence type="predicted"/>
<accession>A0A3N4LL83</accession>
<dbReference type="Proteomes" id="UP000267821">
    <property type="component" value="Unassembled WGS sequence"/>
</dbReference>
<keyword evidence="1" id="KW-0862">Zinc</keyword>
<dbReference type="InterPro" id="IPR007527">
    <property type="entry name" value="Znf_SWIM"/>
</dbReference>
<keyword evidence="1" id="KW-0863">Zinc-finger</keyword>
<reference evidence="4 5" key="1">
    <citation type="journal article" date="2018" name="Nat. Ecol. Evol.">
        <title>Pezizomycetes genomes reveal the molecular basis of ectomycorrhizal truffle lifestyle.</title>
        <authorList>
            <person name="Murat C."/>
            <person name="Payen T."/>
            <person name="Noel B."/>
            <person name="Kuo A."/>
            <person name="Morin E."/>
            <person name="Chen J."/>
            <person name="Kohler A."/>
            <person name="Krizsan K."/>
            <person name="Balestrini R."/>
            <person name="Da Silva C."/>
            <person name="Montanini B."/>
            <person name="Hainaut M."/>
            <person name="Levati E."/>
            <person name="Barry K.W."/>
            <person name="Belfiori B."/>
            <person name="Cichocki N."/>
            <person name="Clum A."/>
            <person name="Dockter R.B."/>
            <person name="Fauchery L."/>
            <person name="Guy J."/>
            <person name="Iotti M."/>
            <person name="Le Tacon F."/>
            <person name="Lindquist E.A."/>
            <person name="Lipzen A."/>
            <person name="Malagnac F."/>
            <person name="Mello A."/>
            <person name="Molinier V."/>
            <person name="Miyauchi S."/>
            <person name="Poulain J."/>
            <person name="Riccioni C."/>
            <person name="Rubini A."/>
            <person name="Sitrit Y."/>
            <person name="Splivallo R."/>
            <person name="Traeger S."/>
            <person name="Wang M."/>
            <person name="Zifcakova L."/>
            <person name="Wipf D."/>
            <person name="Zambonelli A."/>
            <person name="Paolocci F."/>
            <person name="Nowrousian M."/>
            <person name="Ottonello S."/>
            <person name="Baldrian P."/>
            <person name="Spatafora J.W."/>
            <person name="Henrissat B."/>
            <person name="Nagy L.G."/>
            <person name="Aury J.M."/>
            <person name="Wincker P."/>
            <person name="Grigoriev I.V."/>
            <person name="Bonfante P."/>
            <person name="Martin F.M."/>
        </authorList>
    </citation>
    <scope>NUCLEOTIDE SEQUENCE [LARGE SCALE GENOMIC DNA]</scope>
    <source>
        <strain evidence="4 5">ATCC MYA-4762</strain>
    </source>
</reference>
<feature type="compositionally biased region" description="Acidic residues" evidence="2">
    <location>
        <begin position="222"/>
        <end position="237"/>
    </location>
</feature>
<name>A0A3N4LL83_9PEZI</name>
<dbReference type="PANTHER" id="PTHR31973">
    <property type="entry name" value="POLYPROTEIN, PUTATIVE-RELATED"/>
    <property type="match status" value="1"/>
</dbReference>
<evidence type="ECO:0000259" key="3">
    <source>
        <dbReference type="PROSITE" id="PS50966"/>
    </source>
</evidence>
<evidence type="ECO:0000313" key="4">
    <source>
        <dbReference type="EMBL" id="RPB18685.1"/>
    </source>
</evidence>
<dbReference type="STRING" id="1051890.A0A3N4LL83"/>
<evidence type="ECO:0000313" key="5">
    <source>
        <dbReference type="Proteomes" id="UP000267821"/>
    </source>
</evidence>
<keyword evidence="5" id="KW-1185">Reference proteome</keyword>
<dbReference type="Pfam" id="PF04434">
    <property type="entry name" value="SWIM"/>
    <property type="match status" value="1"/>
</dbReference>
<keyword evidence="1" id="KW-0479">Metal-binding</keyword>
<gene>
    <name evidence="4" type="ORF">L211DRAFT_853900</name>
</gene>